<dbReference type="SMART" id="SM00321">
    <property type="entry name" value="WSC"/>
    <property type="match status" value="2"/>
</dbReference>
<dbReference type="EMBL" id="LJBN01000233">
    <property type="protein sequence ID" value="OOQ81928.1"/>
    <property type="molecule type" value="Genomic_DNA"/>
</dbReference>
<comment type="caution">
    <text evidence="4">Lacks conserved residue(s) required for the propagation of feature annotation.</text>
</comment>
<name>A0A0F7TIX7_PENBI</name>
<evidence type="ECO:0000313" key="11">
    <source>
        <dbReference type="Proteomes" id="UP000190744"/>
    </source>
</evidence>
<dbReference type="OrthoDB" id="5985073at2759"/>
<sequence length="271" mass="27798">MLTINLLLTSLVLGSATPTALSHSLVPRSSVSSTGLCGAYNGTATCAGSSFGNCCSQFGWCGSGTDYCGSGCQSNYGTCGVSTTLSWKSLGCYSDSTSARALNTSELVSGGTVEACQSKCEDLGFTYAGMEYGTQCFCGTAIINNAAPIDSSNCNIACPQNSAEICGGSNAISMYAVVPTWQSIGCYSDTTLKRTLAQSFNVAGNTVEKCQAVCQDNGYIYAGMEYGTQCFCGNTIDNGATLTSACGTACPGNSVEICGGANALSMYYLFE</sequence>
<dbReference type="STRING" id="104259.A0A0F7TIX7"/>
<dbReference type="AlphaFoldDB" id="A0A0F7TIX7"/>
<dbReference type="EMBL" id="CDHK01000001">
    <property type="protein sequence ID" value="CEJ54948.1"/>
    <property type="molecule type" value="Genomic_DNA"/>
</dbReference>
<feature type="signal peptide" evidence="5">
    <location>
        <begin position="1"/>
        <end position="22"/>
    </location>
</feature>
<reference evidence="10" key="2">
    <citation type="journal article" date="2015" name="Genome Announc.">
        <title>Draft genome sequence of the fungus Penicillium brasilianum MG11.</title>
        <authorList>
            <person name="Horn F."/>
            <person name="Linde J."/>
            <person name="Mattern D.J."/>
            <person name="Walther G."/>
            <person name="Guthke R."/>
            <person name="Brakhage A.A."/>
            <person name="Valiante V."/>
        </authorList>
    </citation>
    <scope>NUCLEOTIDE SEQUENCE [LARGE SCALE GENOMIC DNA]</scope>
    <source>
        <strain evidence="10">MG11</strain>
    </source>
</reference>
<dbReference type="PANTHER" id="PTHR45964:SF5">
    <property type="entry name" value="WSCD FAMILY MEMBER CG9164"/>
    <property type="match status" value="1"/>
</dbReference>
<feature type="chain" id="PRO_5014227033" evidence="5">
    <location>
        <begin position="23"/>
        <end position="271"/>
    </location>
</feature>
<reference evidence="9" key="3">
    <citation type="submission" date="2015-09" db="EMBL/GenBank/DDBJ databases">
        <authorList>
            <person name="Jackson K.R."/>
            <person name="Lunt B.L."/>
            <person name="Fisher J.N.B."/>
            <person name="Gardner A.V."/>
            <person name="Bailey M.E."/>
            <person name="Deus L.M."/>
            <person name="Earl A.S."/>
            <person name="Gibby P.D."/>
            <person name="Hartmann K.A."/>
            <person name="Liu J.E."/>
            <person name="Manci A.M."/>
            <person name="Nielsen D.A."/>
            <person name="Solomon M.B."/>
            <person name="Breakwell D.P."/>
            <person name="Burnett S.H."/>
            <person name="Grose J.H."/>
        </authorList>
    </citation>
    <scope>NUCLEOTIDE SEQUENCE [LARGE SCALE GENOMIC DNA]</scope>
    <source>
        <strain evidence="9">LaBioMMi 136</strain>
    </source>
</reference>
<dbReference type="InterPro" id="IPR036861">
    <property type="entry name" value="Endochitinase-like_sf"/>
</dbReference>
<evidence type="ECO:0000313" key="9">
    <source>
        <dbReference type="EMBL" id="OOQ81928.1"/>
    </source>
</evidence>
<keyword evidence="10" id="KW-1185">Reference proteome</keyword>
<evidence type="ECO:0000259" key="6">
    <source>
        <dbReference type="PROSITE" id="PS50941"/>
    </source>
</evidence>
<dbReference type="SMART" id="SM00270">
    <property type="entry name" value="ChtBD1"/>
    <property type="match status" value="1"/>
</dbReference>
<evidence type="ECO:0000313" key="10">
    <source>
        <dbReference type="Proteomes" id="UP000042958"/>
    </source>
</evidence>
<dbReference type="Gene3D" id="3.30.60.10">
    <property type="entry name" value="Endochitinase-like"/>
    <property type="match status" value="1"/>
</dbReference>
<reference evidence="8" key="1">
    <citation type="submission" date="2014-11" db="EMBL/GenBank/DDBJ databases">
        <authorList>
            <person name="Zhu J."/>
            <person name="Qi W."/>
            <person name="Song R."/>
        </authorList>
    </citation>
    <scope>NUCLEOTIDE SEQUENCE [LARGE SCALE GENOMIC DNA]</scope>
</reference>
<dbReference type="CDD" id="cd11618">
    <property type="entry name" value="ChtBD1_1"/>
    <property type="match status" value="1"/>
</dbReference>
<keyword evidence="3" id="KW-0843">Virulence</keyword>
<evidence type="ECO:0000256" key="5">
    <source>
        <dbReference type="SAM" id="SignalP"/>
    </source>
</evidence>
<dbReference type="InterPro" id="IPR002889">
    <property type="entry name" value="WSC_carb-bd"/>
</dbReference>
<dbReference type="PROSITE" id="PS50941">
    <property type="entry name" value="CHIT_BIND_I_2"/>
    <property type="match status" value="1"/>
</dbReference>
<evidence type="ECO:0000256" key="3">
    <source>
        <dbReference type="ARBA" id="ARBA00023026"/>
    </source>
</evidence>
<dbReference type="GO" id="GO:0008061">
    <property type="term" value="F:chitin binding"/>
    <property type="evidence" value="ECO:0007669"/>
    <property type="project" value="UniProtKB-UniRule"/>
</dbReference>
<evidence type="ECO:0000259" key="7">
    <source>
        <dbReference type="PROSITE" id="PS51212"/>
    </source>
</evidence>
<feature type="domain" description="Chitin-binding type-1" evidence="6">
    <location>
        <begin position="34"/>
        <end position="81"/>
    </location>
</feature>
<dbReference type="PROSITE" id="PS51212">
    <property type="entry name" value="WSC"/>
    <property type="match status" value="2"/>
</dbReference>
<dbReference type="Pfam" id="PF01822">
    <property type="entry name" value="WSC"/>
    <property type="match status" value="2"/>
</dbReference>
<feature type="domain" description="WSC" evidence="7">
    <location>
        <begin position="86"/>
        <end position="178"/>
    </location>
</feature>
<organism evidence="8 10">
    <name type="scientific">Penicillium brasilianum</name>
    <dbReference type="NCBI Taxonomy" id="104259"/>
    <lineage>
        <taxon>Eukaryota</taxon>
        <taxon>Fungi</taxon>
        <taxon>Dikarya</taxon>
        <taxon>Ascomycota</taxon>
        <taxon>Pezizomycotina</taxon>
        <taxon>Eurotiomycetes</taxon>
        <taxon>Eurotiomycetidae</taxon>
        <taxon>Eurotiales</taxon>
        <taxon>Aspergillaceae</taxon>
        <taxon>Penicillium</taxon>
    </lineage>
</organism>
<dbReference type="SUPFAM" id="SSF57016">
    <property type="entry name" value="Plant lectins/antimicrobial peptides"/>
    <property type="match status" value="1"/>
</dbReference>
<dbReference type="InterPro" id="IPR001002">
    <property type="entry name" value="Chitin-bd_1"/>
</dbReference>
<reference evidence="11" key="4">
    <citation type="submission" date="2015-09" db="EMBL/GenBank/DDBJ databases">
        <authorList>
            <person name="Fill T.P."/>
            <person name="Baretta J.F."/>
            <person name="de Almeida L.G."/>
            <person name="Rocha M."/>
            <person name="de Souza D.H."/>
            <person name="Malavazi I."/>
            <person name="Cerdeira L.T."/>
            <person name="Hong H."/>
            <person name="Samborskyy M."/>
            <person name="de Vasconcelos A.T."/>
            <person name="Leadlay P."/>
            <person name="Rodrigues-Filho E."/>
        </authorList>
    </citation>
    <scope>NUCLEOTIDE SEQUENCE [LARGE SCALE GENOMIC DNA]</scope>
    <source>
        <strain evidence="11">LaBioMMi 136</strain>
    </source>
</reference>
<proteinExistence type="predicted"/>
<accession>A0A0F7TIX7</accession>
<dbReference type="InterPro" id="IPR051589">
    <property type="entry name" value="Sialate-O-sulfotransferase"/>
</dbReference>
<keyword evidence="1 4" id="KW-0147">Chitin-binding</keyword>
<evidence type="ECO:0000256" key="1">
    <source>
        <dbReference type="ARBA" id="ARBA00022669"/>
    </source>
</evidence>
<feature type="disulfide bond" evidence="4">
    <location>
        <begin position="54"/>
        <end position="68"/>
    </location>
</feature>
<gene>
    <name evidence="9" type="ORF">PEBR_40983</name>
    <name evidence="8" type="ORF">PMG11_01234</name>
</gene>
<keyword evidence="4" id="KW-1015">Disulfide bond</keyword>
<evidence type="ECO:0000256" key="4">
    <source>
        <dbReference type="PROSITE-ProRule" id="PRU00261"/>
    </source>
</evidence>
<protein>
    <submittedName>
        <fullName evidence="8">Putative Chitin binding domain-containing protein</fullName>
    </submittedName>
    <submittedName>
        <fullName evidence="9">WSC domain protein</fullName>
    </submittedName>
</protein>
<feature type="domain" description="WSC" evidence="7">
    <location>
        <begin position="180"/>
        <end position="270"/>
    </location>
</feature>
<dbReference type="Proteomes" id="UP000042958">
    <property type="component" value="Unassembled WGS sequence"/>
</dbReference>
<evidence type="ECO:0000313" key="8">
    <source>
        <dbReference type="EMBL" id="CEJ54948.1"/>
    </source>
</evidence>
<evidence type="ECO:0000256" key="2">
    <source>
        <dbReference type="ARBA" id="ARBA00022737"/>
    </source>
</evidence>
<dbReference type="Pfam" id="PF00187">
    <property type="entry name" value="Chitin_bind_1"/>
    <property type="match status" value="1"/>
</dbReference>
<keyword evidence="2" id="KW-0677">Repeat</keyword>
<dbReference type="PANTHER" id="PTHR45964">
    <property type="entry name" value="WSCD FAMILY MEMBER CG9164"/>
    <property type="match status" value="1"/>
</dbReference>
<keyword evidence="5" id="KW-0732">Signal</keyword>
<dbReference type="Proteomes" id="UP000190744">
    <property type="component" value="Unassembled WGS sequence"/>
</dbReference>